<organism evidence="1 2">
    <name type="scientific">Acidovorax delafieldii 2AN</name>
    <dbReference type="NCBI Taxonomy" id="573060"/>
    <lineage>
        <taxon>Bacteria</taxon>
        <taxon>Pseudomonadati</taxon>
        <taxon>Pseudomonadota</taxon>
        <taxon>Betaproteobacteria</taxon>
        <taxon>Burkholderiales</taxon>
        <taxon>Comamonadaceae</taxon>
        <taxon>Acidovorax</taxon>
    </lineage>
</organism>
<sequence length="44" mass="5122">MMVSVLRWIDTHCHFDASEFAHEVDALPRRRECLEIMVKSAYGA</sequence>
<name>C5TAE9_ACIDE</name>
<keyword evidence="2" id="KW-1185">Reference proteome</keyword>
<proteinExistence type="predicted"/>
<evidence type="ECO:0000313" key="2">
    <source>
        <dbReference type="Proteomes" id="UP000003856"/>
    </source>
</evidence>
<comment type="caution">
    <text evidence="1">The sequence shown here is derived from an EMBL/GenBank/DDBJ whole genome shotgun (WGS) entry which is preliminary data.</text>
</comment>
<evidence type="ECO:0000313" key="1">
    <source>
        <dbReference type="EMBL" id="EER58549.1"/>
    </source>
</evidence>
<dbReference type="EMBL" id="ACQT01000245">
    <property type="protein sequence ID" value="EER58549.1"/>
    <property type="molecule type" value="Genomic_DNA"/>
</dbReference>
<accession>C5TAE9</accession>
<reference evidence="1 2" key="1">
    <citation type="submission" date="2009-05" db="EMBL/GenBank/DDBJ databases">
        <title>The draft genome of Acidovorax delafieldii 2AN.</title>
        <authorList>
            <consortium name="US DOE Joint Genome Institute (JGI-PGF)"/>
            <person name="Lucas S."/>
            <person name="Copeland A."/>
            <person name="Lapidus A."/>
            <person name="Glavina del Rio T."/>
            <person name="Tice H."/>
            <person name="Bruce D."/>
            <person name="Goodwin L."/>
            <person name="Pitluck S."/>
            <person name="Larimer F."/>
            <person name="Land M.L."/>
            <person name="Hauser L."/>
            <person name="Shelobolina E.S."/>
            <person name="Picardal F."/>
            <person name="Roden E."/>
            <person name="Emerson D."/>
        </authorList>
    </citation>
    <scope>NUCLEOTIDE SEQUENCE [LARGE SCALE GENOMIC DNA]</scope>
    <source>
        <strain evidence="1 2">2AN</strain>
    </source>
</reference>
<protein>
    <submittedName>
        <fullName evidence="1">Uncharacterized protein</fullName>
    </submittedName>
</protein>
<gene>
    <name evidence="1" type="ORF">AcdelDRAFT_3879</name>
</gene>
<dbReference type="Proteomes" id="UP000003856">
    <property type="component" value="Unassembled WGS sequence"/>
</dbReference>
<dbReference type="AlphaFoldDB" id="C5TAE9"/>
<dbReference type="PATRIC" id="fig|573060.9.peg.1090"/>